<dbReference type="InterPro" id="IPR037066">
    <property type="entry name" value="Plug_dom_sf"/>
</dbReference>
<dbReference type="InterPro" id="IPR036942">
    <property type="entry name" value="Beta-barrel_TonB_sf"/>
</dbReference>
<dbReference type="HOGENOM" id="CLU_006298_3_0_5"/>
<dbReference type="EMBL" id="CP002008">
    <property type="protein sequence ID" value="ADG11797.1"/>
    <property type="molecule type" value="Genomic_DNA"/>
</dbReference>
<keyword evidence="4" id="KW-0732">Signal</keyword>
<dbReference type="STRING" id="509190.Cseg_3364"/>
<dbReference type="Proteomes" id="UP000002629">
    <property type="component" value="Chromosome"/>
</dbReference>
<dbReference type="Gene3D" id="2.170.130.10">
    <property type="entry name" value="TonB-dependent receptor, plug domain"/>
    <property type="match status" value="1"/>
</dbReference>
<reference evidence="7" key="1">
    <citation type="journal article" date="2011" name="J. Bacteriol.">
        <title>Genome sequences of eight morphologically diverse alphaproteobacteria.</title>
        <authorList>
            <consortium name="US DOE Joint Genome Institute"/>
            <person name="Brown P.J."/>
            <person name="Kysela D.T."/>
            <person name="Buechlein A."/>
            <person name="Hemmerich C."/>
            <person name="Brun Y.V."/>
        </authorList>
    </citation>
    <scope>NUCLEOTIDE SEQUENCE [LARGE SCALE GENOMIC DNA]</scope>
    <source>
        <strain evidence="7">ATCC 21756 / DSM 7131 / JCM 7823 / NBRC 15250 / LMG 17158 / TK0059</strain>
    </source>
</reference>
<dbReference type="eggNOG" id="COG1629">
    <property type="taxonomic scope" value="Bacteria"/>
</dbReference>
<evidence type="ECO:0000259" key="5">
    <source>
        <dbReference type="Pfam" id="PF07715"/>
    </source>
</evidence>
<dbReference type="RefSeq" id="WP_013080444.1">
    <property type="nucleotide sequence ID" value="NC_014100.1"/>
</dbReference>
<feature type="domain" description="TonB-dependent receptor plug" evidence="5">
    <location>
        <begin position="147"/>
        <end position="245"/>
    </location>
</feature>
<organism evidence="6 7">
    <name type="scientific">Caulobacter segnis (strain ATCC 21756 / DSM 7131 / JCM 7823 / NBRC 15250 / LMG 17158 / TK0059)</name>
    <name type="common">Mycoplana segnis</name>
    <dbReference type="NCBI Taxonomy" id="509190"/>
    <lineage>
        <taxon>Bacteria</taxon>
        <taxon>Pseudomonadati</taxon>
        <taxon>Pseudomonadota</taxon>
        <taxon>Alphaproteobacteria</taxon>
        <taxon>Caulobacterales</taxon>
        <taxon>Caulobacteraceae</taxon>
        <taxon>Caulobacter</taxon>
    </lineage>
</organism>
<feature type="chain" id="PRO_5003079057" evidence="4">
    <location>
        <begin position="32"/>
        <end position="1015"/>
    </location>
</feature>
<proteinExistence type="predicted"/>
<dbReference type="SUPFAM" id="SSF49464">
    <property type="entry name" value="Carboxypeptidase regulatory domain-like"/>
    <property type="match status" value="1"/>
</dbReference>
<dbReference type="InterPro" id="IPR008969">
    <property type="entry name" value="CarboxyPept-like_regulatory"/>
</dbReference>
<evidence type="ECO:0000313" key="7">
    <source>
        <dbReference type="Proteomes" id="UP000002629"/>
    </source>
</evidence>
<evidence type="ECO:0000256" key="2">
    <source>
        <dbReference type="ARBA" id="ARBA00023136"/>
    </source>
</evidence>
<dbReference type="Gene3D" id="2.60.40.1120">
    <property type="entry name" value="Carboxypeptidase-like, regulatory domain"/>
    <property type="match status" value="1"/>
</dbReference>
<sequence length="1015" mass="109599">MTTTLLAGLAAIAAPATVFVAAGLAPATALAQDYTSGTLSGTVKDTSGAAVPGAAVVVKSLTQGFERNVTTDSNGQFRVPLIPTGGYSVAISKEGYRSTADGNVSVALGSSAYTFTLASDAEAVSEVVITATANPQLDFAGTTTGLVVDLETLTKRVPIARSVTAVALLAPTVVRGGSSSDATFANQPSIGGSSIAENAYYVNGLNITNFNTYIGGATVPFDFYKTIEVKTGGYPAEFGRSTGGVLNAVTKSGGNDFHFAVRGNWSPSSLTEQSKDTFQNANHRDYDRSESLTFEASGPIIEDRLFFYVMNQQQKVVSKFASKTTNSYNIDTRNDPFWGVKLDGYITDKQHLEFTWLDTTRQTDRRTYGYDGDTDVVGSQLQSTTAFQAGAPSWVGKYTGSFTDWFTLSAAYGISKDRDNTIPGNSADPLVNDLRSGTTSRISQQSNGNNDFPLNTKREFYRVDADLYFNLFGKHHIRGGFDEEKLTLEHFTERTGGVRYQYRRGSASNAQGVAAGQDYLELQYFRTGGEFSGKNRAYYIQDSWDVADTGLTLNLGVRLDKFASANAAGENFVEFDKEIGPRIGFTYDPTGDGMNKVFGNFGRYYLPVASNTAYRQGASELFFREFYNAPAGGFVIDPVTGLPAAIGSQITQATNPGFVSAAPCPAGGRGPAGLDACSVTSDGSVLPTIAAISRNLKSTFEDEYILGYERRFNSLWTGRVVLSYKNMGRVSEDVAIDAAVLKYCAAQGISGCEDIWTGFHQYVIVNPGFDQTIVLRDTIGNDAAGTLREINFTAADLNYPKAKREYLGLEVSFERAFDGKWGLQGSYVLSESKGNYEGFVKSDVGQDDAGITQDFDQPGLTEGSYGYLPNHRGHQFKLFGSYAVTDSLLVGANYSLLSPKKFACFGFHPTDAFAQVYGAAAFYCDGKQTPRGSVYQGDWNSNLDLSLRYTVPAKWSVGGNLVLRADVFNVFNSKAVTDTWEFGEVGGVGDTDPNYKSPTGYQAPRSIRFGFDLEF</sequence>
<dbReference type="GO" id="GO:0009279">
    <property type="term" value="C:cell outer membrane"/>
    <property type="evidence" value="ECO:0007669"/>
    <property type="project" value="UniProtKB-SubCell"/>
</dbReference>
<evidence type="ECO:0000256" key="1">
    <source>
        <dbReference type="ARBA" id="ARBA00004442"/>
    </source>
</evidence>
<dbReference type="Gene3D" id="2.40.170.20">
    <property type="entry name" value="TonB-dependent receptor, beta-barrel domain"/>
    <property type="match status" value="1"/>
</dbReference>
<gene>
    <name evidence="6" type="ordered locus">Cseg_3364</name>
</gene>
<evidence type="ECO:0000313" key="6">
    <source>
        <dbReference type="EMBL" id="ADG11797.1"/>
    </source>
</evidence>
<dbReference type="Pfam" id="PF07715">
    <property type="entry name" value="Plug"/>
    <property type="match status" value="1"/>
</dbReference>
<keyword evidence="2" id="KW-0472">Membrane</keyword>
<dbReference type="KEGG" id="cse:Cseg_3364"/>
<name>D5VMS4_CAUST</name>
<dbReference type="AlphaFoldDB" id="D5VMS4"/>
<evidence type="ECO:0000256" key="3">
    <source>
        <dbReference type="ARBA" id="ARBA00023237"/>
    </source>
</evidence>
<comment type="subcellular location">
    <subcellularLocation>
        <location evidence="1">Cell outer membrane</location>
    </subcellularLocation>
</comment>
<feature type="signal peptide" evidence="4">
    <location>
        <begin position="1"/>
        <end position="31"/>
    </location>
</feature>
<keyword evidence="6" id="KW-0675">Receptor</keyword>
<keyword evidence="3" id="KW-0998">Cell outer membrane</keyword>
<evidence type="ECO:0000256" key="4">
    <source>
        <dbReference type="SAM" id="SignalP"/>
    </source>
</evidence>
<dbReference type="SUPFAM" id="SSF56935">
    <property type="entry name" value="Porins"/>
    <property type="match status" value="1"/>
</dbReference>
<dbReference type="Pfam" id="PF13620">
    <property type="entry name" value="CarboxypepD_reg"/>
    <property type="match status" value="1"/>
</dbReference>
<dbReference type="InterPro" id="IPR012910">
    <property type="entry name" value="Plug_dom"/>
</dbReference>
<protein>
    <submittedName>
        <fullName evidence="6">TonB-dependent receptor plug</fullName>
    </submittedName>
</protein>
<accession>D5VMS4</accession>